<dbReference type="PANTHER" id="PTHR46689:SF2">
    <property type="entry name" value="WW DOMAIN PROTEIN (AFU_ORTHOLOGUE AFUA_6G06520)"/>
    <property type="match status" value="1"/>
</dbReference>
<dbReference type="Pfam" id="PF19050">
    <property type="entry name" value="PhoD_2"/>
    <property type="match status" value="1"/>
</dbReference>
<dbReference type="InterPro" id="IPR038607">
    <property type="entry name" value="PhoD-like_sf"/>
</dbReference>
<dbReference type="Proteomes" id="UP000283587">
    <property type="component" value="Unassembled WGS sequence"/>
</dbReference>
<evidence type="ECO:0000313" key="3">
    <source>
        <dbReference type="EMBL" id="RJL03929.1"/>
    </source>
</evidence>
<evidence type="ECO:0000313" key="4">
    <source>
        <dbReference type="Proteomes" id="UP000283587"/>
    </source>
</evidence>
<dbReference type="GO" id="GO:0016020">
    <property type="term" value="C:membrane"/>
    <property type="evidence" value="ECO:0007669"/>
    <property type="project" value="TreeGrafter"/>
</dbReference>
<feature type="domain" description="PhoD-like phosphatase" evidence="2">
    <location>
        <begin position="159"/>
        <end position="373"/>
    </location>
</feature>
<gene>
    <name evidence="3" type="ORF">D3P05_21095</name>
</gene>
<evidence type="ECO:0000256" key="1">
    <source>
        <dbReference type="SAM" id="MobiDB-lite"/>
    </source>
</evidence>
<accession>A0A418ZVE2</accession>
<comment type="caution">
    <text evidence="3">The sequence shown here is derived from an EMBL/GenBank/DDBJ whole genome shotgun (WGS) entry which is preliminary data.</text>
</comment>
<name>A0A418ZVE2_9RHOB</name>
<proteinExistence type="predicted"/>
<dbReference type="EMBL" id="QZEW01000134">
    <property type="protein sequence ID" value="RJL03929.1"/>
    <property type="molecule type" value="Genomic_DNA"/>
</dbReference>
<keyword evidence="4" id="KW-1185">Reference proteome</keyword>
<dbReference type="Gene3D" id="3.60.21.70">
    <property type="entry name" value="PhoD-like phosphatase"/>
    <property type="match status" value="1"/>
</dbReference>
<dbReference type="OrthoDB" id="327733at2"/>
<evidence type="ECO:0000259" key="2">
    <source>
        <dbReference type="Pfam" id="PF19050"/>
    </source>
</evidence>
<reference evidence="4" key="1">
    <citation type="submission" date="2018-09" db="EMBL/GenBank/DDBJ databases">
        <title>Paracoccus onubensis nov. sp. a moderate halophilic bacterium isolated from Gruta de las Maravillas (Aracena, Spain).</title>
        <authorList>
            <person name="Jurado V."/>
            <person name="Gutierrez-Patricio S."/>
            <person name="Gonzalez-Pimentel J.L."/>
            <person name="Miller A.Z."/>
            <person name="Laiz L."/>
            <person name="Saiz-Jimenez C."/>
        </authorList>
    </citation>
    <scope>NUCLEOTIDE SEQUENCE [LARGE SCALE GENOMIC DNA]</scope>
    <source>
        <strain evidence="4">DSM 26381</strain>
    </source>
</reference>
<sequence length="518" mass="57517">MPPSSCGATCAADRASPKNRPAGSGYGHRAFYLCKARIIGEVSLNSSPSADRAGPILHFRGHGPEGLRLAAILIRPQDDPPPGALRLQAGDVAAARLAEIDGLVLWRYDFTLGPEDDGYELEGRLHPVRTALEGDLRIGFVSCNGEENGDLDRDAAERNLMWDRLVAQHEHEPLALLLQGGDQIYADEATHGHPLSEDWPDRVPKNPTEAELADLTRHLRHRFARRYLSVLTPAPCARLMAEVPTLSVWDDHDICDGWGSLKDSRTRSAVGQTLFRVARETYLLFQHGATEADIPELFLDPQGRSLGWCRQLPGLTLLAPDLRSERHRRRIMGDAGWQGVEAVDPPPGQTFLVSSVPLLGPRLSVIEAIMTAIPRMQHYEDDLRDQWQSRTHRDEWRRMLREVLRMRASGPVTAISGEIHLATRAIMDGDEGRVHQLVASGISHRAPPRAYARCLGLLAGLGEAPLPGHPIRILPLPGQAHRYTAERNFLLLERRDGRWQAIWHLEDSGRSPALDISD</sequence>
<dbReference type="SUPFAM" id="SSF56300">
    <property type="entry name" value="Metallo-dependent phosphatases"/>
    <property type="match status" value="1"/>
</dbReference>
<dbReference type="PANTHER" id="PTHR46689">
    <property type="entry name" value="MEMBRANE PROTEIN, PUTATIVE-RELATED"/>
    <property type="match status" value="1"/>
</dbReference>
<feature type="region of interest" description="Disordered" evidence="1">
    <location>
        <begin position="1"/>
        <end position="22"/>
    </location>
</feature>
<dbReference type="InterPro" id="IPR043904">
    <property type="entry name" value="PhoD_2-like"/>
</dbReference>
<organism evidence="3 4">
    <name type="scientific">Paracoccus siganidrum</name>
    <dbReference type="NCBI Taxonomy" id="1276757"/>
    <lineage>
        <taxon>Bacteria</taxon>
        <taxon>Pseudomonadati</taxon>
        <taxon>Pseudomonadota</taxon>
        <taxon>Alphaproteobacteria</taxon>
        <taxon>Rhodobacterales</taxon>
        <taxon>Paracoccaceae</taxon>
        <taxon>Paracoccus</taxon>
    </lineage>
</organism>
<dbReference type="InterPro" id="IPR029052">
    <property type="entry name" value="Metallo-depent_PP-like"/>
</dbReference>
<dbReference type="AlphaFoldDB" id="A0A418ZVE2"/>
<protein>
    <submittedName>
        <fullName evidence="3">Alkaline phosphatase family protein</fullName>
    </submittedName>
</protein>